<sequence>MDPTGPPSPAPSRHDPYNLQELASHNAATSYPRDMVDLQRDMISLPPSRYSTPPIQSRPGAFGTPATAPSSGYGNRPGQQDPSPYGPLPDEIQEMQSRDQPRTQPYGTPATSPPTPKRRSTRVAASRHRLPAGDDSSGRGSPEPESPRRRKAPKSRDRPAGDLSVTRPLSELAVEMGIEVEDMHAYVTRSTEERHQEIDRTGTKDRGRIKRPMNSFMLYRKAYQLMTKKYCGQDNHQVVSRVCGDSWRHLESDAFKAGFERLAKLDRAGHKAAWPNYKFQPAKPRGKKGKDADEDDDPTWTFKRVHREEDPAFQEVFGGYMSREHTPSMMGMSDMPSRHTSPPAPQYSRQYQAQRYMSSSPYPQPLGLHATAASDFDFNAGPGGLSSIRGYAGRGEQQPHMHAGQGAHMGLTYDGLPTRHSPAPAHDEGLMYSPSDLLPDGAGNFHAAAPYRQQQQQQQQYGQQHYSQHHQPRHHQPQQFYGGQGHHHALAGRQASEPPLVDPSLLAPSAADATLAPSGYAPSSFDARGKAEPHAVAPELDALGGLNETLMGGGGAHGFDEWEINDWPVEGGH</sequence>
<accession>J3NJ67</accession>
<reference evidence="7" key="5">
    <citation type="submission" date="2018-04" db="UniProtKB">
        <authorList>
            <consortium name="EnsemblFungi"/>
        </authorList>
    </citation>
    <scope>IDENTIFICATION</scope>
    <source>
        <strain evidence="7">R3-111a-1</strain>
    </source>
</reference>
<reference evidence="6" key="2">
    <citation type="submission" date="2010-07" db="EMBL/GenBank/DDBJ databases">
        <authorList>
            <consortium name="The Broad Institute Genome Sequencing Platform"/>
            <consortium name="Broad Institute Genome Sequencing Center for Infectious Disease"/>
            <person name="Ma L.-J."/>
            <person name="Dead R."/>
            <person name="Young S."/>
            <person name="Zeng Q."/>
            <person name="Koehrsen M."/>
            <person name="Alvarado L."/>
            <person name="Berlin A."/>
            <person name="Chapman S.B."/>
            <person name="Chen Z."/>
            <person name="Freedman E."/>
            <person name="Gellesch M."/>
            <person name="Goldberg J."/>
            <person name="Griggs A."/>
            <person name="Gujja S."/>
            <person name="Heilman E.R."/>
            <person name="Heiman D."/>
            <person name="Hepburn T."/>
            <person name="Howarth C."/>
            <person name="Jen D."/>
            <person name="Larson L."/>
            <person name="Mehta T."/>
            <person name="Neiman D."/>
            <person name="Pearson M."/>
            <person name="Roberts A."/>
            <person name="Saif S."/>
            <person name="Shea T."/>
            <person name="Shenoy N."/>
            <person name="Sisk P."/>
            <person name="Stolte C."/>
            <person name="Sykes S."/>
            <person name="Walk T."/>
            <person name="White J."/>
            <person name="Yandava C."/>
            <person name="Haas B."/>
            <person name="Nusbaum C."/>
            <person name="Birren B."/>
        </authorList>
    </citation>
    <scope>NUCLEOTIDE SEQUENCE</scope>
    <source>
        <strain evidence="6">R3-111a-1</strain>
    </source>
</reference>
<feature type="compositionally biased region" description="Pro residues" evidence="4">
    <location>
        <begin position="1"/>
        <end position="10"/>
    </location>
</feature>
<feature type="compositionally biased region" description="Basic residues" evidence="4">
    <location>
        <begin position="467"/>
        <end position="476"/>
    </location>
</feature>
<dbReference type="SUPFAM" id="SSF47095">
    <property type="entry name" value="HMG-box"/>
    <property type="match status" value="1"/>
</dbReference>
<dbReference type="OrthoDB" id="2307332at2759"/>
<dbReference type="InterPro" id="IPR036910">
    <property type="entry name" value="HMG_box_dom_sf"/>
</dbReference>
<dbReference type="GO" id="GO:0005634">
    <property type="term" value="C:nucleus"/>
    <property type="evidence" value="ECO:0007669"/>
    <property type="project" value="UniProtKB-UniRule"/>
</dbReference>
<keyword evidence="2 3" id="KW-0539">Nucleus</keyword>
<dbReference type="EnsemblFungi" id="EJT81318">
    <property type="protein sequence ID" value="EJT81318"/>
    <property type="gene ID" value="GGTG_01301"/>
</dbReference>
<proteinExistence type="predicted"/>
<keyword evidence="8" id="KW-1185">Reference proteome</keyword>
<keyword evidence="1 3" id="KW-0238">DNA-binding</keyword>
<dbReference type="CDD" id="cd01389">
    <property type="entry name" value="HMG-box_ROX1-like"/>
    <property type="match status" value="1"/>
</dbReference>
<evidence type="ECO:0000256" key="2">
    <source>
        <dbReference type="ARBA" id="ARBA00023242"/>
    </source>
</evidence>
<evidence type="ECO:0000313" key="8">
    <source>
        <dbReference type="Proteomes" id="UP000006039"/>
    </source>
</evidence>
<dbReference type="SMART" id="SM00398">
    <property type="entry name" value="HMG"/>
    <property type="match status" value="1"/>
</dbReference>
<feature type="compositionally biased region" description="Basic and acidic residues" evidence="4">
    <location>
        <begin position="190"/>
        <end position="206"/>
    </location>
</feature>
<reference evidence="8" key="1">
    <citation type="submission" date="2010-07" db="EMBL/GenBank/DDBJ databases">
        <title>The genome sequence of Gaeumannomyces graminis var. tritici strain R3-111a-1.</title>
        <authorList>
            <consortium name="The Broad Institute Genome Sequencing Platform"/>
            <person name="Ma L.-J."/>
            <person name="Dead R."/>
            <person name="Young S."/>
            <person name="Zeng Q."/>
            <person name="Koehrsen M."/>
            <person name="Alvarado L."/>
            <person name="Berlin A."/>
            <person name="Chapman S.B."/>
            <person name="Chen Z."/>
            <person name="Freedman E."/>
            <person name="Gellesch M."/>
            <person name="Goldberg J."/>
            <person name="Griggs A."/>
            <person name="Gujja S."/>
            <person name="Heilman E.R."/>
            <person name="Heiman D."/>
            <person name="Hepburn T."/>
            <person name="Howarth C."/>
            <person name="Jen D."/>
            <person name="Larson L."/>
            <person name="Mehta T."/>
            <person name="Neiman D."/>
            <person name="Pearson M."/>
            <person name="Roberts A."/>
            <person name="Saif S."/>
            <person name="Shea T."/>
            <person name="Shenoy N."/>
            <person name="Sisk P."/>
            <person name="Stolte C."/>
            <person name="Sykes S."/>
            <person name="Walk T."/>
            <person name="White J."/>
            <person name="Yandava C."/>
            <person name="Haas B."/>
            <person name="Nusbaum C."/>
            <person name="Birren B."/>
        </authorList>
    </citation>
    <scope>NUCLEOTIDE SEQUENCE [LARGE SCALE GENOMIC DNA]</scope>
    <source>
        <strain evidence="8">R3-111a-1</strain>
    </source>
</reference>
<evidence type="ECO:0000256" key="4">
    <source>
        <dbReference type="SAM" id="MobiDB-lite"/>
    </source>
</evidence>
<feature type="region of interest" description="Disordered" evidence="4">
    <location>
        <begin position="277"/>
        <end position="298"/>
    </location>
</feature>
<dbReference type="eggNOG" id="KOG0528">
    <property type="taxonomic scope" value="Eukaryota"/>
</dbReference>
<dbReference type="Gene3D" id="1.10.30.10">
    <property type="entry name" value="High mobility group box domain"/>
    <property type="match status" value="1"/>
</dbReference>
<dbReference type="InterPro" id="IPR009071">
    <property type="entry name" value="HMG_box_dom"/>
</dbReference>
<dbReference type="Proteomes" id="UP000006039">
    <property type="component" value="Unassembled WGS sequence"/>
</dbReference>
<feature type="compositionally biased region" description="Low complexity" evidence="4">
    <location>
        <begin position="451"/>
        <end position="466"/>
    </location>
</feature>
<dbReference type="GeneID" id="20341759"/>
<gene>
    <name evidence="7" type="primary">20341759</name>
    <name evidence="6" type="ORF">GGTG_01301</name>
</gene>
<feature type="DNA-binding region" description="HMG box" evidence="3">
    <location>
        <begin position="209"/>
        <end position="278"/>
    </location>
</feature>
<dbReference type="RefSeq" id="XP_009217327.1">
    <property type="nucleotide sequence ID" value="XM_009219063.1"/>
</dbReference>
<dbReference type="EMBL" id="GL385395">
    <property type="protein sequence ID" value="EJT81318.1"/>
    <property type="molecule type" value="Genomic_DNA"/>
</dbReference>
<evidence type="ECO:0000313" key="7">
    <source>
        <dbReference type="EnsemblFungi" id="EJT81318"/>
    </source>
</evidence>
<name>J3NJ67_GAET3</name>
<feature type="compositionally biased region" description="Polar residues" evidence="4">
    <location>
        <begin position="67"/>
        <end position="82"/>
    </location>
</feature>
<reference evidence="6" key="3">
    <citation type="submission" date="2010-09" db="EMBL/GenBank/DDBJ databases">
        <title>Annotation of Gaeumannomyces graminis var. tritici R3-111a-1.</title>
        <authorList>
            <consortium name="The Broad Institute Genome Sequencing Platform"/>
            <person name="Ma L.-J."/>
            <person name="Dead R."/>
            <person name="Young S.K."/>
            <person name="Zeng Q."/>
            <person name="Gargeya S."/>
            <person name="Fitzgerald M."/>
            <person name="Haas B."/>
            <person name="Abouelleil A."/>
            <person name="Alvarado L."/>
            <person name="Arachchi H.M."/>
            <person name="Berlin A."/>
            <person name="Brown A."/>
            <person name="Chapman S.B."/>
            <person name="Chen Z."/>
            <person name="Dunbar C."/>
            <person name="Freedman E."/>
            <person name="Gearin G."/>
            <person name="Gellesch M."/>
            <person name="Goldberg J."/>
            <person name="Griggs A."/>
            <person name="Gujja S."/>
            <person name="Heiman D."/>
            <person name="Howarth C."/>
            <person name="Larson L."/>
            <person name="Lui A."/>
            <person name="MacDonald P.J.P."/>
            <person name="Mehta T."/>
            <person name="Montmayeur A."/>
            <person name="Murphy C."/>
            <person name="Neiman D."/>
            <person name="Pearson M."/>
            <person name="Priest M."/>
            <person name="Roberts A."/>
            <person name="Saif S."/>
            <person name="Shea T."/>
            <person name="Shenoy N."/>
            <person name="Sisk P."/>
            <person name="Stolte C."/>
            <person name="Sykes S."/>
            <person name="Yandava C."/>
            <person name="Wortman J."/>
            <person name="Nusbaum C."/>
            <person name="Birren B."/>
        </authorList>
    </citation>
    <scope>NUCLEOTIDE SEQUENCE</scope>
    <source>
        <strain evidence="6">R3-111a-1</strain>
    </source>
</reference>
<evidence type="ECO:0000256" key="1">
    <source>
        <dbReference type="ARBA" id="ARBA00023125"/>
    </source>
</evidence>
<dbReference type="PANTHER" id="PTHR45789">
    <property type="entry name" value="FI18025P1"/>
    <property type="match status" value="1"/>
</dbReference>
<evidence type="ECO:0000313" key="6">
    <source>
        <dbReference type="EMBL" id="EJT81318.1"/>
    </source>
</evidence>
<dbReference type="PANTHER" id="PTHR45789:SF2">
    <property type="entry name" value="FI18025P1"/>
    <property type="match status" value="1"/>
</dbReference>
<feature type="region of interest" description="Disordered" evidence="4">
    <location>
        <begin position="554"/>
        <end position="573"/>
    </location>
</feature>
<dbReference type="AlphaFoldDB" id="J3NJ67"/>
<dbReference type="STRING" id="644352.J3NJ67"/>
<evidence type="ECO:0000259" key="5">
    <source>
        <dbReference type="PROSITE" id="PS50118"/>
    </source>
</evidence>
<dbReference type="PROSITE" id="PS50118">
    <property type="entry name" value="HMG_BOX_2"/>
    <property type="match status" value="1"/>
</dbReference>
<dbReference type="Pfam" id="PF00505">
    <property type="entry name" value="HMG_box"/>
    <property type="match status" value="1"/>
</dbReference>
<feature type="compositionally biased region" description="Basic residues" evidence="4">
    <location>
        <begin position="116"/>
        <end position="130"/>
    </location>
</feature>
<reference evidence="7" key="4">
    <citation type="journal article" date="2015" name="G3 (Bethesda)">
        <title>Genome sequences of three phytopathogenic species of the Magnaporthaceae family of fungi.</title>
        <authorList>
            <person name="Okagaki L.H."/>
            <person name="Nunes C.C."/>
            <person name="Sailsbery J."/>
            <person name="Clay B."/>
            <person name="Brown D."/>
            <person name="John T."/>
            <person name="Oh Y."/>
            <person name="Young N."/>
            <person name="Fitzgerald M."/>
            <person name="Haas B.J."/>
            <person name="Zeng Q."/>
            <person name="Young S."/>
            <person name="Adiconis X."/>
            <person name="Fan L."/>
            <person name="Levin J.Z."/>
            <person name="Mitchell T.K."/>
            <person name="Okubara P.A."/>
            <person name="Farman M.L."/>
            <person name="Kohn L.M."/>
            <person name="Birren B."/>
            <person name="Ma L.-J."/>
            <person name="Dean R.A."/>
        </authorList>
    </citation>
    <scope>NUCLEOTIDE SEQUENCE</scope>
    <source>
        <strain evidence="7">R3-111a-1</strain>
    </source>
</reference>
<dbReference type="HOGENOM" id="CLU_475685_0_0_1"/>
<feature type="region of interest" description="Disordered" evidence="4">
    <location>
        <begin position="388"/>
        <end position="505"/>
    </location>
</feature>
<feature type="region of interest" description="Disordered" evidence="4">
    <location>
        <begin position="187"/>
        <end position="208"/>
    </location>
</feature>
<feature type="domain" description="HMG box" evidence="5">
    <location>
        <begin position="209"/>
        <end position="278"/>
    </location>
</feature>
<dbReference type="GO" id="GO:0000981">
    <property type="term" value="F:DNA-binding transcription factor activity, RNA polymerase II-specific"/>
    <property type="evidence" value="ECO:0007669"/>
    <property type="project" value="TreeGrafter"/>
</dbReference>
<dbReference type="GO" id="GO:0000978">
    <property type="term" value="F:RNA polymerase II cis-regulatory region sequence-specific DNA binding"/>
    <property type="evidence" value="ECO:0007669"/>
    <property type="project" value="TreeGrafter"/>
</dbReference>
<dbReference type="InterPro" id="IPR051356">
    <property type="entry name" value="SOX/SOX-like_TF"/>
</dbReference>
<feature type="region of interest" description="Disordered" evidence="4">
    <location>
        <begin position="1"/>
        <end position="168"/>
    </location>
</feature>
<dbReference type="VEuPathDB" id="FungiDB:GGTG_01301"/>
<protein>
    <recommendedName>
        <fullName evidence="5">HMG box domain-containing protein</fullName>
    </recommendedName>
</protein>
<organism evidence="6">
    <name type="scientific">Gaeumannomyces tritici (strain R3-111a-1)</name>
    <name type="common">Wheat and barley take-all root rot fungus</name>
    <name type="synonym">Gaeumannomyces graminis var. tritici</name>
    <dbReference type="NCBI Taxonomy" id="644352"/>
    <lineage>
        <taxon>Eukaryota</taxon>
        <taxon>Fungi</taxon>
        <taxon>Dikarya</taxon>
        <taxon>Ascomycota</taxon>
        <taxon>Pezizomycotina</taxon>
        <taxon>Sordariomycetes</taxon>
        <taxon>Sordariomycetidae</taxon>
        <taxon>Magnaporthales</taxon>
        <taxon>Magnaporthaceae</taxon>
        <taxon>Gaeumannomyces</taxon>
    </lineage>
</organism>
<evidence type="ECO:0000256" key="3">
    <source>
        <dbReference type="PROSITE-ProRule" id="PRU00267"/>
    </source>
</evidence>